<evidence type="ECO:0000256" key="1">
    <source>
        <dbReference type="SAM" id="Coils"/>
    </source>
</evidence>
<accession>G8BX29</accession>
<dbReference type="AlphaFoldDB" id="G8BX29"/>
<sequence length="569" mass="66146">MPQIKVINNAYHSNHNNMNYNNFKPQSPPDLPYSYISPLTDDLNIKEIAKGKTKPWYNKKQSHLFRKASNFDIDKDSTYSKDNHSARNLLDENPHKMNKNFRRHIYPKKNNEFPSNEIGEATSLNNITNTDSSSNDTFINGNVTNKETKPIFPNINKDKSYITSDQPDKKKYLKNIEGKYTTSSLSEDLYSVIPKNIQNWKRHDMKQIKKILADLKKNKEKVVKTLTKLTVEFSKWEETLDTLDPDVSELTREFKFLFHDEMMSERLLTNSYNTMEIAFTNVMNRESEYNNFAKQITEANKNLQKIINKEGYNSEEYIFEKEKRESMNNSLLVKRNHYQESILCNMRKNLMDHTQIKLNCFSKSKEIGTEILMNSLIKLKNSETDNYHNLLKQIKNNYSANNESKNNDNLEIFLNKLEVKVSKDYKDTDASNNENKKAFQDEYYLANLSYNDSRLKTLEQSPITGNKFLRGGFNNRESNENGTTPTKNPNKDVIISKKKSIEDPVGNSKNIVVKNEILASSNENLESFIDGFSNLRDKENASGILFNIGDDQNKVDLEDESEVENNKWA</sequence>
<evidence type="ECO:0000256" key="2">
    <source>
        <dbReference type="SAM" id="MobiDB-lite"/>
    </source>
</evidence>
<feature type="region of interest" description="Disordered" evidence="2">
    <location>
        <begin position="466"/>
        <end position="491"/>
    </location>
</feature>
<proteinExistence type="predicted"/>
<organism evidence="3 4">
    <name type="scientific">Tetrapisispora phaffii (strain ATCC 24235 / CBS 4417 / NBRC 1672 / NRRL Y-8282 / UCD 70-5)</name>
    <name type="common">Yeast</name>
    <name type="synonym">Fabospora phaffii</name>
    <dbReference type="NCBI Taxonomy" id="1071381"/>
    <lineage>
        <taxon>Eukaryota</taxon>
        <taxon>Fungi</taxon>
        <taxon>Dikarya</taxon>
        <taxon>Ascomycota</taxon>
        <taxon>Saccharomycotina</taxon>
        <taxon>Saccharomycetes</taxon>
        <taxon>Saccharomycetales</taxon>
        <taxon>Saccharomycetaceae</taxon>
        <taxon>Tetrapisispora</taxon>
    </lineage>
</organism>
<protein>
    <submittedName>
        <fullName evidence="3">Uncharacterized protein</fullName>
    </submittedName>
</protein>
<dbReference type="Proteomes" id="UP000005666">
    <property type="component" value="Chromosome 8"/>
</dbReference>
<keyword evidence="4" id="KW-1185">Reference proteome</keyword>
<name>G8BX29_TETPH</name>
<evidence type="ECO:0000313" key="4">
    <source>
        <dbReference type="Proteomes" id="UP000005666"/>
    </source>
</evidence>
<dbReference type="HOGENOM" id="CLU_479114_0_0_1"/>
<gene>
    <name evidence="3" type="primary">TPHA0H01250</name>
    <name evidence="3" type="ordered locus">TPHA_0H01250</name>
</gene>
<dbReference type="GeneID" id="11533707"/>
<evidence type="ECO:0000313" key="3">
    <source>
        <dbReference type="EMBL" id="CCE64333.1"/>
    </source>
</evidence>
<feature type="coiled-coil region" evidence="1">
    <location>
        <begin position="205"/>
        <end position="232"/>
    </location>
</feature>
<keyword evidence="1" id="KW-0175">Coiled coil</keyword>
<dbReference type="RefSeq" id="XP_003686767.1">
    <property type="nucleotide sequence ID" value="XM_003686719.1"/>
</dbReference>
<reference evidence="3 4" key="1">
    <citation type="journal article" date="2011" name="Proc. Natl. Acad. Sci. U.S.A.">
        <title>Evolutionary erosion of yeast sex chromosomes by mating-type switching accidents.</title>
        <authorList>
            <person name="Gordon J.L."/>
            <person name="Armisen D."/>
            <person name="Proux-Wera E."/>
            <person name="Oheigeartaigh S.S."/>
            <person name="Byrne K.P."/>
            <person name="Wolfe K.H."/>
        </authorList>
    </citation>
    <scope>NUCLEOTIDE SEQUENCE [LARGE SCALE GENOMIC DNA]</scope>
    <source>
        <strain evidence="4">ATCC 24235 / CBS 4417 / NBRC 1672 / NRRL Y-8282 / UCD 70-5</strain>
    </source>
</reference>
<dbReference type="KEGG" id="tpf:TPHA_0H01250"/>
<dbReference type="EMBL" id="HE612863">
    <property type="protein sequence ID" value="CCE64333.1"/>
    <property type="molecule type" value="Genomic_DNA"/>
</dbReference>